<evidence type="ECO:0000313" key="1">
    <source>
        <dbReference type="EMBL" id="OJI79317.1"/>
    </source>
</evidence>
<accession>A0A1L9MQT8</accession>
<dbReference type="STRING" id="767770.A0A1L9MQT8"/>
<reference evidence="2" key="1">
    <citation type="journal article" date="2017" name="Genome Biol.">
        <title>Comparative genomics reveals high biological diversity and specific adaptations in the industrially and medically important fungal genus Aspergillus.</title>
        <authorList>
            <person name="de Vries R.P."/>
            <person name="Riley R."/>
            <person name="Wiebenga A."/>
            <person name="Aguilar-Osorio G."/>
            <person name="Amillis S."/>
            <person name="Uchima C.A."/>
            <person name="Anderluh G."/>
            <person name="Asadollahi M."/>
            <person name="Askin M."/>
            <person name="Barry K."/>
            <person name="Battaglia E."/>
            <person name="Bayram O."/>
            <person name="Benocci T."/>
            <person name="Braus-Stromeyer S.A."/>
            <person name="Caldana C."/>
            <person name="Canovas D."/>
            <person name="Cerqueira G.C."/>
            <person name="Chen F."/>
            <person name="Chen W."/>
            <person name="Choi C."/>
            <person name="Clum A."/>
            <person name="Dos Santos R.A."/>
            <person name="Damasio A.R."/>
            <person name="Diallinas G."/>
            <person name="Emri T."/>
            <person name="Fekete E."/>
            <person name="Flipphi M."/>
            <person name="Freyberg S."/>
            <person name="Gallo A."/>
            <person name="Gournas C."/>
            <person name="Habgood R."/>
            <person name="Hainaut M."/>
            <person name="Harispe M.L."/>
            <person name="Henrissat B."/>
            <person name="Hilden K.S."/>
            <person name="Hope R."/>
            <person name="Hossain A."/>
            <person name="Karabika E."/>
            <person name="Karaffa L."/>
            <person name="Karanyi Z."/>
            <person name="Krasevec N."/>
            <person name="Kuo A."/>
            <person name="Kusch H."/>
            <person name="LaButti K."/>
            <person name="Lagendijk E.L."/>
            <person name="Lapidus A."/>
            <person name="Levasseur A."/>
            <person name="Lindquist E."/>
            <person name="Lipzen A."/>
            <person name="Logrieco A.F."/>
            <person name="MacCabe A."/>
            <person name="Maekelae M.R."/>
            <person name="Malavazi I."/>
            <person name="Melin P."/>
            <person name="Meyer V."/>
            <person name="Mielnichuk N."/>
            <person name="Miskei M."/>
            <person name="Molnar A.P."/>
            <person name="Mule G."/>
            <person name="Ngan C.Y."/>
            <person name="Orejas M."/>
            <person name="Orosz E."/>
            <person name="Ouedraogo J.P."/>
            <person name="Overkamp K.M."/>
            <person name="Park H.-S."/>
            <person name="Perrone G."/>
            <person name="Piumi F."/>
            <person name="Punt P.J."/>
            <person name="Ram A.F."/>
            <person name="Ramon A."/>
            <person name="Rauscher S."/>
            <person name="Record E."/>
            <person name="Riano-Pachon D.M."/>
            <person name="Robert V."/>
            <person name="Roehrig J."/>
            <person name="Ruller R."/>
            <person name="Salamov A."/>
            <person name="Salih N.S."/>
            <person name="Samson R.A."/>
            <person name="Sandor E."/>
            <person name="Sanguinetti M."/>
            <person name="Schuetze T."/>
            <person name="Sepcic K."/>
            <person name="Shelest E."/>
            <person name="Sherlock G."/>
            <person name="Sophianopoulou V."/>
            <person name="Squina F.M."/>
            <person name="Sun H."/>
            <person name="Susca A."/>
            <person name="Todd R.B."/>
            <person name="Tsang A."/>
            <person name="Unkles S.E."/>
            <person name="van de Wiele N."/>
            <person name="van Rossen-Uffink D."/>
            <person name="Oliveira J.V."/>
            <person name="Vesth T.C."/>
            <person name="Visser J."/>
            <person name="Yu J.-H."/>
            <person name="Zhou M."/>
            <person name="Andersen M.R."/>
            <person name="Archer D.B."/>
            <person name="Baker S.E."/>
            <person name="Benoit I."/>
            <person name="Brakhage A.A."/>
            <person name="Braus G.H."/>
            <person name="Fischer R."/>
            <person name="Frisvad J.C."/>
            <person name="Goldman G.H."/>
            <person name="Houbraken J."/>
            <person name="Oakley B."/>
            <person name="Pocsi I."/>
            <person name="Scazzocchio C."/>
            <person name="Seiboth B."/>
            <person name="vanKuyk P.A."/>
            <person name="Wortman J."/>
            <person name="Dyer P.S."/>
            <person name="Grigoriev I.V."/>
        </authorList>
    </citation>
    <scope>NUCLEOTIDE SEQUENCE [LARGE SCALE GENOMIC DNA]</scope>
    <source>
        <strain evidence="2">CBS 134.48</strain>
    </source>
</reference>
<dbReference type="Proteomes" id="UP000184304">
    <property type="component" value="Unassembled WGS sequence"/>
</dbReference>
<proteinExistence type="predicted"/>
<organism evidence="1 2">
    <name type="scientific">Aspergillus tubingensis (strain CBS 134.48)</name>
    <dbReference type="NCBI Taxonomy" id="767770"/>
    <lineage>
        <taxon>Eukaryota</taxon>
        <taxon>Fungi</taxon>
        <taxon>Dikarya</taxon>
        <taxon>Ascomycota</taxon>
        <taxon>Pezizomycotina</taxon>
        <taxon>Eurotiomycetes</taxon>
        <taxon>Eurotiomycetidae</taxon>
        <taxon>Eurotiales</taxon>
        <taxon>Aspergillaceae</taxon>
        <taxon>Aspergillus</taxon>
        <taxon>Aspergillus subgen. Circumdati</taxon>
    </lineage>
</organism>
<gene>
    <name evidence="1" type="ORF">ASPTUDRAFT_179494</name>
</gene>
<evidence type="ECO:0000313" key="2">
    <source>
        <dbReference type="Proteomes" id="UP000184304"/>
    </source>
</evidence>
<keyword evidence="2" id="KW-1185">Reference proteome</keyword>
<sequence length="242" mass="28083">MPKWRLQALIQLDFGGPPSHTPLLSPSVTSNMDYRGPLFELSSQRPSVPFTKRKPANQVLTALTWLSNAHDLQAIIERVEPLPSRQGMEFITLKCLQVLCLRATASEIEGSQHDFGPDSISVLRISLAVRRGYYRSVDMELLDNNRLLDDHIEQLMQNLDVDTILKLALLTWHFDASYQRPYEELLRFFSLPDEGCSEVYIRICERYSNHTRRRVSQEEFTHEFRELLGYLRYVLEGVWSVV</sequence>
<dbReference type="AlphaFoldDB" id="A0A1L9MQT8"/>
<name>A0A1L9MQT8_ASPTC</name>
<dbReference type="EMBL" id="KV878208">
    <property type="protein sequence ID" value="OJI79317.1"/>
    <property type="molecule type" value="Genomic_DNA"/>
</dbReference>
<dbReference type="OrthoDB" id="4355239at2759"/>
<dbReference type="VEuPathDB" id="FungiDB:ASPTUDRAFT_179494"/>
<protein>
    <submittedName>
        <fullName evidence="1">Uncharacterized protein</fullName>
    </submittedName>
</protein>